<organism evidence="1 2">
    <name type="scientific">Adineta steineri</name>
    <dbReference type="NCBI Taxonomy" id="433720"/>
    <lineage>
        <taxon>Eukaryota</taxon>
        <taxon>Metazoa</taxon>
        <taxon>Spiralia</taxon>
        <taxon>Gnathifera</taxon>
        <taxon>Rotifera</taxon>
        <taxon>Eurotatoria</taxon>
        <taxon>Bdelloidea</taxon>
        <taxon>Adinetida</taxon>
        <taxon>Adinetidae</taxon>
        <taxon>Adineta</taxon>
    </lineage>
</organism>
<dbReference type="EMBL" id="CAJOBB010031638">
    <property type="protein sequence ID" value="CAF4452277.1"/>
    <property type="molecule type" value="Genomic_DNA"/>
</dbReference>
<evidence type="ECO:0000313" key="2">
    <source>
        <dbReference type="Proteomes" id="UP000663868"/>
    </source>
</evidence>
<evidence type="ECO:0000313" key="1">
    <source>
        <dbReference type="EMBL" id="CAF4452277.1"/>
    </source>
</evidence>
<dbReference type="Proteomes" id="UP000663868">
    <property type="component" value="Unassembled WGS sequence"/>
</dbReference>
<name>A0A820SG51_9BILA</name>
<feature type="non-terminal residue" evidence="1">
    <location>
        <position position="127"/>
    </location>
</feature>
<feature type="non-terminal residue" evidence="1">
    <location>
        <position position="1"/>
    </location>
</feature>
<reference evidence="1" key="1">
    <citation type="submission" date="2021-02" db="EMBL/GenBank/DDBJ databases">
        <authorList>
            <person name="Nowell W R."/>
        </authorList>
    </citation>
    <scope>NUCLEOTIDE SEQUENCE</scope>
</reference>
<accession>A0A820SG51</accession>
<sequence>TDNEQQQQKRMSVMIDFNESLFTEFVENTHLDDERQTSLSSQVSSSTNTNIEIRRRTEALIFTLLSKLSYEATDKNLRRFLYNRRLVSLLLRYIYSCDEPNPRALRIISRLTKMIDCTEYLIDLGLP</sequence>
<proteinExistence type="predicted"/>
<gene>
    <name evidence="1" type="ORF">KXQ929_LOCUS54027</name>
</gene>
<protein>
    <submittedName>
        <fullName evidence="1">Uncharacterized protein</fullName>
    </submittedName>
</protein>
<dbReference type="AlphaFoldDB" id="A0A820SG51"/>
<comment type="caution">
    <text evidence="1">The sequence shown here is derived from an EMBL/GenBank/DDBJ whole genome shotgun (WGS) entry which is preliminary data.</text>
</comment>